<sequence length="120" mass="13441">MEFTQNDPVAARRMRLTLEKLAEGGAGDTVKEMAQEVLTGRMGLREAVANPTYAEGLISSMQPFKEKWDELSDDQRAELAAEGERMIAEQERELREERAQGQASSRRDGGPRHTGGWSLY</sequence>
<protein>
    <submittedName>
        <fullName evidence="3">Uncharacterized protein</fullName>
    </submittedName>
</protein>
<evidence type="ECO:0000313" key="4">
    <source>
        <dbReference type="Proteomes" id="UP000320857"/>
    </source>
</evidence>
<evidence type="ECO:0000313" key="2">
    <source>
        <dbReference type="EMBL" id="MBB1261238.1"/>
    </source>
</evidence>
<reference evidence="3 4" key="1">
    <citation type="submission" date="2019-10" db="EMBL/GenBank/DDBJ databases">
        <title>Streptomyces sp. nov., a novel actinobacterium isolated from alkaline environment.</title>
        <authorList>
            <person name="Golinska P."/>
        </authorList>
    </citation>
    <scope>NUCLEOTIDE SEQUENCE [LARGE SCALE GENOMIC DNA]</scope>
    <source>
        <strain evidence="3 4">OF1</strain>
    </source>
</reference>
<dbReference type="OrthoDB" id="3871167at2"/>
<feature type="region of interest" description="Disordered" evidence="1">
    <location>
        <begin position="70"/>
        <end position="120"/>
    </location>
</feature>
<accession>A0A5P0Z0F5</accession>
<gene>
    <name evidence="3" type="ORF">FNX44_025120</name>
    <name evidence="2" type="ORF">H3147_20790</name>
</gene>
<comment type="caution">
    <text evidence="3">The sequence shown here is derived from an EMBL/GenBank/DDBJ whole genome shotgun (WGS) entry which is preliminary data.</text>
</comment>
<reference evidence="5" key="2">
    <citation type="submission" date="2020-05" db="EMBL/GenBank/DDBJ databases">
        <title>Classification of alakaliphilic streptomycetes isolated from an alkaline soil next to Lonar Crater, India and a proposal for the recognition of Streptomyces alkaliterrae sp. nov.</title>
        <authorList>
            <person name="Golinska P."/>
        </authorList>
    </citation>
    <scope>NUCLEOTIDE SEQUENCE [LARGE SCALE GENOMIC DNA]</scope>
    <source>
        <strain evidence="5">OF8</strain>
    </source>
</reference>
<name>A0A5P0Z0F5_9ACTN</name>
<feature type="compositionally biased region" description="Basic and acidic residues" evidence="1">
    <location>
        <begin position="70"/>
        <end position="111"/>
    </location>
</feature>
<dbReference type="Proteomes" id="UP000320857">
    <property type="component" value="Unassembled WGS sequence"/>
</dbReference>
<dbReference type="EMBL" id="VJYK02000424">
    <property type="protein sequence ID" value="MQS05069.1"/>
    <property type="molecule type" value="Genomic_DNA"/>
</dbReference>
<evidence type="ECO:0000313" key="5">
    <source>
        <dbReference type="Proteomes" id="UP000517765"/>
    </source>
</evidence>
<dbReference type="AlphaFoldDB" id="A0A5P0Z0F5"/>
<proteinExistence type="predicted"/>
<evidence type="ECO:0000313" key="3">
    <source>
        <dbReference type="EMBL" id="MQS05069.1"/>
    </source>
</evidence>
<evidence type="ECO:0000256" key="1">
    <source>
        <dbReference type="SAM" id="MobiDB-lite"/>
    </source>
</evidence>
<dbReference type="Proteomes" id="UP000517765">
    <property type="component" value="Unassembled WGS sequence"/>
</dbReference>
<dbReference type="EMBL" id="JABJXA010000154">
    <property type="protein sequence ID" value="MBB1261238.1"/>
    <property type="molecule type" value="Genomic_DNA"/>
</dbReference>
<reference evidence="2" key="3">
    <citation type="journal article" name="Syst. Appl. Microbiol.">
        <title>Streptomyces alkaliterrae sp. nov., isolated from an alkaline soil, and emended descriptions of Streptomyces alkaliphilus, Streptomyces calidiresistens and Streptomyces durbertensis.</title>
        <authorList>
            <person name="Swiecimska M."/>
            <person name="Golinska P."/>
            <person name="Nouioui I."/>
            <person name="Wypij M."/>
            <person name="Rai M."/>
            <person name="Sangal V."/>
            <person name="Goodfellow M."/>
        </authorList>
    </citation>
    <scope>NUCLEOTIDE SEQUENCE</scope>
    <source>
        <strain evidence="2">OF8</strain>
    </source>
</reference>
<organism evidence="3 4">
    <name type="scientific">Streptomyces alkaliterrae</name>
    <dbReference type="NCBI Taxonomy" id="2213162"/>
    <lineage>
        <taxon>Bacteria</taxon>
        <taxon>Bacillati</taxon>
        <taxon>Actinomycetota</taxon>
        <taxon>Actinomycetes</taxon>
        <taxon>Kitasatosporales</taxon>
        <taxon>Streptomycetaceae</taxon>
        <taxon>Streptomyces</taxon>
    </lineage>
</organism>
<keyword evidence="4" id="KW-1185">Reference proteome</keyword>